<dbReference type="InterPro" id="IPR050834">
    <property type="entry name" value="Glycosyltransf_2"/>
</dbReference>
<protein>
    <submittedName>
        <fullName evidence="2">Glycosyltransferase</fullName>
    </submittedName>
</protein>
<dbReference type="FunCoup" id="M7XBQ5">
    <property type="interactions" value="4"/>
</dbReference>
<name>M7XBQ5_9BACT</name>
<dbReference type="SUPFAM" id="SSF53448">
    <property type="entry name" value="Nucleotide-diphospho-sugar transferases"/>
    <property type="match status" value="1"/>
</dbReference>
<dbReference type="Proteomes" id="UP000010953">
    <property type="component" value="Unassembled WGS sequence"/>
</dbReference>
<accession>M7XBQ5</accession>
<feature type="domain" description="Glycosyltransferase 2-like" evidence="1">
    <location>
        <begin position="5"/>
        <end position="117"/>
    </location>
</feature>
<dbReference type="InParanoid" id="M7XBQ5"/>
<dbReference type="InterPro" id="IPR029044">
    <property type="entry name" value="Nucleotide-diphossugar_trans"/>
</dbReference>
<dbReference type="EMBL" id="AMZY02000014">
    <property type="protein sequence ID" value="EMS32309.1"/>
    <property type="molecule type" value="Genomic_DNA"/>
</dbReference>
<dbReference type="InterPro" id="IPR001173">
    <property type="entry name" value="Glyco_trans_2-like"/>
</dbReference>
<keyword evidence="3" id="KW-1185">Reference proteome</keyword>
<reference evidence="2" key="1">
    <citation type="submission" date="2013-01" db="EMBL/GenBank/DDBJ databases">
        <title>Genome assembly of Mariniradius saccharolyticus AK6.</title>
        <authorList>
            <person name="Vaidya B."/>
            <person name="Khatri I."/>
            <person name="Tanuku N.R.S."/>
            <person name="Subramanian S."/>
            <person name="Pinnaka A."/>
        </authorList>
    </citation>
    <scope>NUCLEOTIDE SEQUENCE [LARGE SCALE GENOMIC DNA]</scope>
    <source>
        <strain evidence="2">AK6</strain>
    </source>
</reference>
<gene>
    <name evidence="2" type="ORF">C943_01572</name>
</gene>
<dbReference type="RefSeq" id="WP_008629571.1">
    <property type="nucleotide sequence ID" value="NZ_AMZY02000014.1"/>
</dbReference>
<evidence type="ECO:0000313" key="2">
    <source>
        <dbReference type="EMBL" id="EMS32309.1"/>
    </source>
</evidence>
<organism evidence="2 3">
    <name type="scientific">Mariniradius saccharolyticus AK6</name>
    <dbReference type="NCBI Taxonomy" id="1239962"/>
    <lineage>
        <taxon>Bacteria</taxon>
        <taxon>Pseudomonadati</taxon>
        <taxon>Bacteroidota</taxon>
        <taxon>Cytophagia</taxon>
        <taxon>Cytophagales</taxon>
        <taxon>Cyclobacteriaceae</taxon>
        <taxon>Mariniradius</taxon>
    </lineage>
</organism>
<proteinExistence type="predicted"/>
<comment type="caution">
    <text evidence="2">The sequence shown here is derived from an EMBL/GenBank/DDBJ whole genome shotgun (WGS) entry which is preliminary data.</text>
</comment>
<sequence>MGLVSILIPNYNKAPYLRETLESVIGQTYTDWECIVVDDHSTDESWEILESFTQKDRRIKIFRRPENRKKGGNAARNYAIELAMGEFVAFLDSDDVWRPRRLESAISFLNSQNFEAIFSGAIVLRKNSIQKLSSRDIQIGESVFDFVLSDDVFCPTPSLILKKELAQIVMFDEKLRRHQDYDFFIRVHLVSPWRYFENYDVQVNWTRDDLKTINYLDCLPFYEKHCEKSQNKAIRHKYIVRITSASIRESFKNNLSRYFRNKLQLEGYRFSFREYIMFFFPSLFHMLSKTKWFVLSVAYRLRII</sequence>
<dbReference type="Pfam" id="PF00535">
    <property type="entry name" value="Glycos_transf_2"/>
    <property type="match status" value="1"/>
</dbReference>
<evidence type="ECO:0000259" key="1">
    <source>
        <dbReference type="Pfam" id="PF00535"/>
    </source>
</evidence>
<dbReference type="AlphaFoldDB" id="M7XBQ5"/>
<evidence type="ECO:0000313" key="3">
    <source>
        <dbReference type="Proteomes" id="UP000010953"/>
    </source>
</evidence>
<dbReference type="PANTHER" id="PTHR43685:SF2">
    <property type="entry name" value="GLYCOSYLTRANSFERASE 2-LIKE DOMAIN-CONTAINING PROTEIN"/>
    <property type="match status" value="1"/>
</dbReference>
<dbReference type="PANTHER" id="PTHR43685">
    <property type="entry name" value="GLYCOSYLTRANSFERASE"/>
    <property type="match status" value="1"/>
</dbReference>
<dbReference type="CDD" id="cd00761">
    <property type="entry name" value="Glyco_tranf_GTA_type"/>
    <property type="match status" value="1"/>
</dbReference>
<dbReference type="eggNOG" id="COG0463">
    <property type="taxonomic scope" value="Bacteria"/>
</dbReference>
<dbReference type="GO" id="GO:0016740">
    <property type="term" value="F:transferase activity"/>
    <property type="evidence" value="ECO:0007669"/>
    <property type="project" value="UniProtKB-KW"/>
</dbReference>
<dbReference type="STRING" id="1239962.C943_01572"/>
<dbReference type="Gene3D" id="3.90.550.10">
    <property type="entry name" value="Spore Coat Polysaccharide Biosynthesis Protein SpsA, Chain A"/>
    <property type="match status" value="1"/>
</dbReference>